<dbReference type="RefSeq" id="XP_004339162.1">
    <property type="nucleotide sequence ID" value="XM_004339114.1"/>
</dbReference>
<dbReference type="SUPFAM" id="SSF53335">
    <property type="entry name" value="S-adenosyl-L-methionine-dependent methyltransferases"/>
    <property type="match status" value="1"/>
</dbReference>
<evidence type="ECO:0000313" key="16">
    <source>
        <dbReference type="Proteomes" id="UP000011083"/>
    </source>
</evidence>
<gene>
    <name evidence="15" type="ORF">ACA1_058050</name>
</gene>
<evidence type="ECO:0000313" key="15">
    <source>
        <dbReference type="EMBL" id="ELR17149.1"/>
    </source>
</evidence>
<dbReference type="GO" id="GO:0001510">
    <property type="term" value="P:RNA methylation"/>
    <property type="evidence" value="ECO:0007669"/>
    <property type="project" value="InterPro"/>
</dbReference>
<dbReference type="EC" id="2.1.1.386" evidence="11"/>
<dbReference type="VEuPathDB" id="AmoebaDB:ACA1_058050"/>
<comment type="similarity">
    <text evidence="2">Belongs to the methyltransferase superfamily. HEN1 family.</text>
</comment>
<dbReference type="InterPro" id="IPR026610">
    <property type="entry name" value="Hen1"/>
</dbReference>
<accession>L8GVC5</accession>
<keyword evidence="6" id="KW-0949">S-adenosyl-L-methionine</keyword>
<dbReference type="Gene3D" id="3.40.50.150">
    <property type="entry name" value="Vaccinia Virus protein VP39"/>
    <property type="match status" value="1"/>
</dbReference>
<feature type="compositionally biased region" description="Acidic residues" evidence="13">
    <location>
        <begin position="230"/>
        <end position="255"/>
    </location>
</feature>
<keyword evidence="10" id="KW-0943">RNA-mediated gene silencing</keyword>
<evidence type="ECO:0000259" key="14">
    <source>
        <dbReference type="Pfam" id="PF16542"/>
    </source>
</evidence>
<feature type="region of interest" description="Disordered" evidence="13">
    <location>
        <begin position="186"/>
        <end position="259"/>
    </location>
</feature>
<dbReference type="Proteomes" id="UP000011083">
    <property type="component" value="Unassembled WGS sequence"/>
</dbReference>
<dbReference type="InterPro" id="IPR032380">
    <property type="entry name" value="PNKP_ligase_dom"/>
</dbReference>
<comment type="catalytic activity">
    <reaction evidence="12">
        <text>small RNA 3'-end nucleotide + S-adenosyl-L-methionine = small RNA 3'-end 2'-O-methylnucleotide + S-adenosyl-L-homocysteine + H(+)</text>
        <dbReference type="Rhea" id="RHEA:37887"/>
        <dbReference type="Rhea" id="RHEA-COMP:10415"/>
        <dbReference type="Rhea" id="RHEA-COMP:10416"/>
        <dbReference type="ChEBI" id="CHEBI:15378"/>
        <dbReference type="ChEBI" id="CHEBI:57856"/>
        <dbReference type="ChEBI" id="CHEBI:59789"/>
        <dbReference type="ChEBI" id="CHEBI:74896"/>
        <dbReference type="ChEBI" id="CHEBI:74898"/>
        <dbReference type="EC" id="2.1.1.386"/>
    </reaction>
</comment>
<evidence type="ECO:0000256" key="1">
    <source>
        <dbReference type="ARBA" id="ARBA00001946"/>
    </source>
</evidence>
<dbReference type="EMBL" id="KB007974">
    <property type="protein sequence ID" value="ELR17149.1"/>
    <property type="molecule type" value="Genomic_DNA"/>
</dbReference>
<protein>
    <recommendedName>
        <fullName evidence="3">Small RNA 2'-O-methyltransferase</fullName>
        <ecNumber evidence="11">2.1.1.386</ecNumber>
    </recommendedName>
</protein>
<evidence type="ECO:0000256" key="4">
    <source>
        <dbReference type="ARBA" id="ARBA00022603"/>
    </source>
</evidence>
<sequence>MVSYAVKVRTDPVQFMQLIKKESIGSYVMSQLSCVSPFTLLGLKDVFKSVLQSKFPPEADRVKDTPLRVRAVLGPWARVTVARLRGVLRELGFSKVYPLAELPGARAHFSGPHQACIGERMYVMEAENMKVAEFIQKVYVASYQLTRRMDVNYQHAARKEAVKDYAKDWSHSLSGTMRRLILAEYGKQGGADKKPNTARQDKKGKKAVLDTADAKAEPKEEKKEKRAEKEGDEEAVDEVVDEDIEDEDGEEEAEPEVGVVEAKQAALKRKNKRLPKEVQEREAAEMRLHDKRHAFILGWLHSIYGRSDTPYIVDYGCAQGQLSEKMHYALPKATIVSCDANATVFSWRVFRKNRAIQTVLCNLLYPPIGDNKHQVKLRPDTLVFTEVIEHMEEPHRKRVIDLIALLIRPTRLIITTPNIDYNVNIPGLAPGGFRHDDHRIEYNKQQWRAEILDPLTRAGYAIAEQDLEPGKPEQASFIVTAELTNKDEPPLATPQAHVILKDLLGMVEPLYMPETQTYVEAKILIEGYTARPLLENSEVPFYVAPTIAPVMHSSAAPDYLEHPQSAFDYYQTFGITRLVAENKYMGSRGHVLAFRHPSVCPGDLPLISVISRSGAPFFDDASTIPWEWHSELSAAMEREGFDFVILDGEEDCSLNPVVALAQVLPWVLKATTLVRGQFQAPGECALAARKFVHGEDSHEYANAKRFLDALSDFTQDTPPEFRVFQVLAAGKSYNGTDPKRAAFTPQYLGHYLSDTERYKLINRLSTEHLKPVEYRYIDLDSQESKQEAIKAWEDYCLNGGEGWVVKIAPSLVQWDATGKPVLPMVKVRGRDYLRLIYGIDYLDPAYFGIIKNRSVGSKRTLSRHQTELANNILKCFLGDQLRQRLKYLAAFNGLDFQTLRNSDKDYLLL</sequence>
<keyword evidence="5" id="KW-0808">Transferase</keyword>
<evidence type="ECO:0000256" key="9">
    <source>
        <dbReference type="ARBA" id="ARBA00022884"/>
    </source>
</evidence>
<dbReference type="GO" id="GO:0090486">
    <property type="term" value="F:small RNA 2'-O-methyltransferase activity"/>
    <property type="evidence" value="ECO:0007669"/>
    <property type="project" value="UniProtKB-EC"/>
</dbReference>
<dbReference type="Pfam" id="PF16542">
    <property type="entry name" value="PNKP_ligase"/>
    <property type="match status" value="1"/>
</dbReference>
<dbReference type="PANTHER" id="PTHR21404">
    <property type="entry name" value="HEN1"/>
    <property type="match status" value="1"/>
</dbReference>
<dbReference type="InterPro" id="IPR029063">
    <property type="entry name" value="SAM-dependent_MTases_sf"/>
</dbReference>
<dbReference type="Gene3D" id="3.30.470.30">
    <property type="entry name" value="DNA ligase/mRNA capping enzyme"/>
    <property type="match status" value="1"/>
</dbReference>
<keyword evidence="7" id="KW-0479">Metal-binding</keyword>
<dbReference type="GO" id="GO:0031047">
    <property type="term" value="P:regulatory ncRNA-mediated gene silencing"/>
    <property type="evidence" value="ECO:0007669"/>
    <property type="project" value="UniProtKB-KW"/>
</dbReference>
<proteinExistence type="inferred from homology"/>
<evidence type="ECO:0000256" key="10">
    <source>
        <dbReference type="ARBA" id="ARBA00023158"/>
    </source>
</evidence>
<dbReference type="OrthoDB" id="2154311at2759"/>
<evidence type="ECO:0000256" key="7">
    <source>
        <dbReference type="ARBA" id="ARBA00022723"/>
    </source>
</evidence>
<evidence type="ECO:0000256" key="12">
    <source>
        <dbReference type="ARBA" id="ARBA00048418"/>
    </source>
</evidence>
<keyword evidence="9" id="KW-0694">RNA-binding</keyword>
<dbReference type="PANTHER" id="PTHR21404:SF3">
    <property type="entry name" value="SMALL RNA 2'-O-METHYLTRANSFERASE"/>
    <property type="match status" value="1"/>
</dbReference>
<evidence type="ECO:0000256" key="11">
    <source>
        <dbReference type="ARBA" id="ARBA00035025"/>
    </source>
</evidence>
<dbReference type="SUPFAM" id="SSF56091">
    <property type="entry name" value="DNA ligase/mRNA capping enzyme, catalytic domain"/>
    <property type="match status" value="1"/>
</dbReference>
<feature type="domain" description="Polynucleotide kinase-phosphatase ligase" evidence="14">
    <location>
        <begin position="541"/>
        <end position="876"/>
    </location>
</feature>
<dbReference type="KEGG" id="acan:ACA1_058050"/>
<evidence type="ECO:0000256" key="6">
    <source>
        <dbReference type="ARBA" id="ARBA00022691"/>
    </source>
</evidence>
<name>L8GVC5_ACACF</name>
<keyword evidence="4" id="KW-0489">Methyltransferase</keyword>
<dbReference type="GO" id="GO:0046872">
    <property type="term" value="F:metal ion binding"/>
    <property type="evidence" value="ECO:0007669"/>
    <property type="project" value="UniProtKB-KW"/>
</dbReference>
<evidence type="ECO:0000256" key="5">
    <source>
        <dbReference type="ARBA" id="ARBA00022679"/>
    </source>
</evidence>
<reference evidence="15 16" key="1">
    <citation type="journal article" date="2013" name="Genome Biol.">
        <title>Genome of Acanthamoeba castellanii highlights extensive lateral gene transfer and early evolution of tyrosine kinase signaling.</title>
        <authorList>
            <person name="Clarke M."/>
            <person name="Lohan A.J."/>
            <person name="Liu B."/>
            <person name="Lagkouvardos I."/>
            <person name="Roy S."/>
            <person name="Zafar N."/>
            <person name="Bertelli C."/>
            <person name="Schilde C."/>
            <person name="Kianianmomeni A."/>
            <person name="Burglin T.R."/>
            <person name="Frech C."/>
            <person name="Turcotte B."/>
            <person name="Kopec K.O."/>
            <person name="Synnott J.M."/>
            <person name="Choo C."/>
            <person name="Paponov I."/>
            <person name="Finkler A."/>
            <person name="Soon Heng Tan C."/>
            <person name="Hutchins A.P."/>
            <person name="Weinmeier T."/>
            <person name="Rattei T."/>
            <person name="Chu J.S."/>
            <person name="Gimenez G."/>
            <person name="Irimia M."/>
            <person name="Rigden D.J."/>
            <person name="Fitzpatrick D.A."/>
            <person name="Lorenzo-Morales J."/>
            <person name="Bateman A."/>
            <person name="Chiu C.H."/>
            <person name="Tang P."/>
            <person name="Hegemann P."/>
            <person name="Fromm H."/>
            <person name="Raoult D."/>
            <person name="Greub G."/>
            <person name="Miranda-Saavedra D."/>
            <person name="Chen N."/>
            <person name="Nash P."/>
            <person name="Ginger M.L."/>
            <person name="Horn M."/>
            <person name="Schaap P."/>
            <person name="Caler L."/>
            <person name="Loftus B."/>
        </authorList>
    </citation>
    <scope>NUCLEOTIDE SEQUENCE [LARGE SCALE GENOMIC DNA]</scope>
    <source>
        <strain evidence="15 16">Neff</strain>
    </source>
</reference>
<comment type="cofactor">
    <cofactor evidence="1">
        <name>Mg(2+)</name>
        <dbReference type="ChEBI" id="CHEBI:18420"/>
    </cofactor>
</comment>
<evidence type="ECO:0000256" key="8">
    <source>
        <dbReference type="ARBA" id="ARBA00022842"/>
    </source>
</evidence>
<evidence type="ECO:0000256" key="2">
    <source>
        <dbReference type="ARBA" id="ARBA00009026"/>
    </source>
</evidence>
<dbReference type="GO" id="GO:0003723">
    <property type="term" value="F:RNA binding"/>
    <property type="evidence" value="ECO:0007669"/>
    <property type="project" value="UniProtKB-KW"/>
</dbReference>
<keyword evidence="16" id="KW-1185">Reference proteome</keyword>
<feature type="compositionally biased region" description="Basic and acidic residues" evidence="13">
    <location>
        <begin position="190"/>
        <end position="201"/>
    </location>
</feature>
<organism evidence="15 16">
    <name type="scientific">Acanthamoeba castellanii (strain ATCC 30010 / Neff)</name>
    <dbReference type="NCBI Taxonomy" id="1257118"/>
    <lineage>
        <taxon>Eukaryota</taxon>
        <taxon>Amoebozoa</taxon>
        <taxon>Discosea</taxon>
        <taxon>Longamoebia</taxon>
        <taxon>Centramoebida</taxon>
        <taxon>Acanthamoebidae</taxon>
        <taxon>Acanthamoeba</taxon>
    </lineage>
</organism>
<dbReference type="GeneID" id="14918427"/>
<keyword evidence="8" id="KW-0460">Magnesium</keyword>
<evidence type="ECO:0000256" key="13">
    <source>
        <dbReference type="SAM" id="MobiDB-lite"/>
    </source>
</evidence>
<dbReference type="AlphaFoldDB" id="L8GVC5"/>
<evidence type="ECO:0000256" key="3">
    <source>
        <dbReference type="ARBA" id="ARBA00021330"/>
    </source>
</evidence>
<feature type="compositionally biased region" description="Basic and acidic residues" evidence="13">
    <location>
        <begin position="212"/>
        <end position="229"/>
    </location>
</feature>